<dbReference type="RefSeq" id="WP_146304246.1">
    <property type="nucleotide sequence ID" value="NZ_VOHS01000004.1"/>
</dbReference>
<gene>
    <name evidence="3" type="ORF">FEF09_05880</name>
</gene>
<dbReference type="AlphaFoldDB" id="A0A5C6LXL1"/>
<comment type="caution">
    <text evidence="3">The sequence shown here is derived from an EMBL/GenBank/DDBJ whole genome shotgun (WGS) entry which is preliminary data.</text>
</comment>
<organism evidence="3 4">
    <name type="scientific">Chitinophaga pinensis</name>
    <dbReference type="NCBI Taxonomy" id="79329"/>
    <lineage>
        <taxon>Bacteria</taxon>
        <taxon>Pseudomonadati</taxon>
        <taxon>Bacteroidota</taxon>
        <taxon>Chitinophagia</taxon>
        <taxon>Chitinophagales</taxon>
        <taxon>Chitinophagaceae</taxon>
        <taxon>Chitinophaga</taxon>
    </lineage>
</organism>
<dbReference type="EMBL" id="VOHS01000004">
    <property type="protein sequence ID" value="TWW01524.1"/>
    <property type="molecule type" value="Genomic_DNA"/>
</dbReference>
<dbReference type="SUPFAM" id="SSF51658">
    <property type="entry name" value="Xylose isomerase-like"/>
    <property type="match status" value="1"/>
</dbReference>
<feature type="chain" id="PRO_5023147463" evidence="1">
    <location>
        <begin position="30"/>
        <end position="343"/>
    </location>
</feature>
<dbReference type="PROSITE" id="PS51257">
    <property type="entry name" value="PROKAR_LIPOPROTEIN"/>
    <property type="match status" value="1"/>
</dbReference>
<dbReference type="PROSITE" id="PS51318">
    <property type="entry name" value="TAT"/>
    <property type="match status" value="1"/>
</dbReference>
<protein>
    <submittedName>
        <fullName evidence="3">TIM barrel protein</fullName>
    </submittedName>
</protein>
<dbReference type="OrthoDB" id="1114629at2"/>
<dbReference type="Gene3D" id="3.20.20.150">
    <property type="entry name" value="Divalent-metal-dependent TIM barrel enzymes"/>
    <property type="match status" value="1"/>
</dbReference>
<evidence type="ECO:0000259" key="2">
    <source>
        <dbReference type="Pfam" id="PF01261"/>
    </source>
</evidence>
<evidence type="ECO:0000313" key="4">
    <source>
        <dbReference type="Proteomes" id="UP000318815"/>
    </source>
</evidence>
<dbReference type="InterPro" id="IPR006311">
    <property type="entry name" value="TAT_signal"/>
</dbReference>
<proteinExistence type="predicted"/>
<feature type="signal peptide" evidence="1">
    <location>
        <begin position="1"/>
        <end position="29"/>
    </location>
</feature>
<feature type="domain" description="Xylose isomerase-like TIM barrel" evidence="2">
    <location>
        <begin position="90"/>
        <end position="337"/>
    </location>
</feature>
<dbReference type="PANTHER" id="PTHR12110:SF53">
    <property type="entry name" value="BLR5974 PROTEIN"/>
    <property type="match status" value="1"/>
</dbReference>
<sequence>MNNPKHRREFLRQMALYTMGAGLLPSVLAACNNGSSTKESKDSTNVAGTSGAAAAKELFFKISLAEWSFHDALFSGKLNHLDFPAKAKTDFGIEAVEYVNQFFKDKATDKAYLADLKKRCSDNGVRSVLIMIDGEGEMGDLDVKKRMKAVENHYKWVEAAEYLGCHAIRVNAAGEGKPDDVSKAVTESLAKLSGFANTHNISVIVENHGGSSSNGKWLSNVMKQVNMPNCGTLPDFGNFCLNRTKPVDNTPQGWAATKCLEEYDRYEGVTELMPFAKGVSAKTHDFDADGNCIETDYRRMLKIVKDAGYTGHIGIEYEGSKLSEEEGVRKTLELLKKVGAEIS</sequence>
<dbReference type="InterPro" id="IPR036237">
    <property type="entry name" value="Xyl_isomerase-like_sf"/>
</dbReference>
<dbReference type="PANTHER" id="PTHR12110">
    <property type="entry name" value="HYDROXYPYRUVATE ISOMERASE"/>
    <property type="match status" value="1"/>
</dbReference>
<dbReference type="Pfam" id="PF01261">
    <property type="entry name" value="AP_endonuc_2"/>
    <property type="match status" value="1"/>
</dbReference>
<dbReference type="Proteomes" id="UP000318815">
    <property type="component" value="Unassembled WGS sequence"/>
</dbReference>
<accession>A0A5C6LXL1</accession>
<dbReference type="InterPro" id="IPR050312">
    <property type="entry name" value="IolE/XylAMocC-like"/>
</dbReference>
<evidence type="ECO:0000256" key="1">
    <source>
        <dbReference type="SAM" id="SignalP"/>
    </source>
</evidence>
<evidence type="ECO:0000313" key="3">
    <source>
        <dbReference type="EMBL" id="TWW01524.1"/>
    </source>
</evidence>
<keyword evidence="1" id="KW-0732">Signal</keyword>
<name>A0A5C6LXL1_9BACT</name>
<dbReference type="InterPro" id="IPR013022">
    <property type="entry name" value="Xyl_isomerase-like_TIM-brl"/>
</dbReference>
<keyword evidence="4" id="KW-1185">Reference proteome</keyword>
<reference evidence="3 4" key="1">
    <citation type="submission" date="2019-08" db="EMBL/GenBank/DDBJ databases">
        <title>Whole genome sequencing of chitin degrading bacteria Chitinophaga pinensis YS16.</title>
        <authorList>
            <person name="Singh R.P."/>
            <person name="Manchanda G."/>
            <person name="Maurya I.K."/>
            <person name="Joshi N.K."/>
            <person name="Srivastava A.K."/>
        </authorList>
    </citation>
    <scope>NUCLEOTIDE SEQUENCE [LARGE SCALE GENOMIC DNA]</scope>
    <source>
        <strain evidence="3 4">YS-16</strain>
    </source>
</reference>